<evidence type="ECO:0000256" key="3">
    <source>
        <dbReference type="ARBA" id="ARBA00022679"/>
    </source>
</evidence>
<dbReference type="AlphaFoldDB" id="M6K9V2"/>
<comment type="similarity">
    <text evidence="1">Belongs to the methyltransferase superfamily.</text>
</comment>
<evidence type="ECO:0000256" key="1">
    <source>
        <dbReference type="ARBA" id="ARBA00008361"/>
    </source>
</evidence>
<sequence length="265" mass="30599">MDMSFRDHFSSHSSFYSEFRPGYPKDLFYYLKNLSPHGKTVWDCGTGTGQAAVPLGELFEKVIASDPSENQIVNAEPHQNVEYRVCKAENSTLGNHEVDLITVAQAFHWFDFNPFYKEVIRVGKKKGILAIWGYGLHSISSEIDGLVDKLYGEIVGPYWPSERKYVEEKYKTIPFPFEEIVPPHFSMKEEWNVDQLLGYLRTWSSVQKYIQKNESDPVLLVEEYIRNSWGPTQTKTVEWPLFLKSGDSQIDSFILFFSKIILATV</sequence>
<protein>
    <submittedName>
        <fullName evidence="5">Methyltransferase domain protein</fullName>
    </submittedName>
</protein>
<evidence type="ECO:0000313" key="6">
    <source>
        <dbReference type="Proteomes" id="UP000012137"/>
    </source>
</evidence>
<dbReference type="Proteomes" id="UP000012137">
    <property type="component" value="Unassembled WGS sequence"/>
</dbReference>
<dbReference type="InterPro" id="IPR013216">
    <property type="entry name" value="Methyltransf_11"/>
</dbReference>
<dbReference type="Pfam" id="PF08241">
    <property type="entry name" value="Methyltransf_11"/>
    <property type="match status" value="1"/>
</dbReference>
<gene>
    <name evidence="5" type="ORF">LEP1GSC083_3289</name>
</gene>
<keyword evidence="3 5" id="KW-0808">Transferase</keyword>
<reference evidence="5 6" key="1">
    <citation type="submission" date="2013-01" db="EMBL/GenBank/DDBJ databases">
        <authorList>
            <person name="Harkins D.M."/>
            <person name="Durkin A.S."/>
            <person name="Brinkac L.M."/>
            <person name="Haft D.H."/>
            <person name="Selengut J.D."/>
            <person name="Sanka R."/>
            <person name="DePew J."/>
            <person name="Purushe J."/>
            <person name="Peacock S.J."/>
            <person name="Thaipadungpanit J."/>
            <person name="Wuthiekanun V.W."/>
            <person name="Day N.P."/>
            <person name="Vinetz J.M."/>
            <person name="Sutton G.G."/>
            <person name="Nierman W.C."/>
            <person name="Fouts D.E."/>
        </authorList>
    </citation>
    <scope>NUCLEOTIDE SEQUENCE [LARGE SCALE GENOMIC DNA]</scope>
    <source>
        <strain evidence="5 6">L0374</strain>
    </source>
</reference>
<evidence type="ECO:0000313" key="5">
    <source>
        <dbReference type="EMBL" id="EMN28555.1"/>
    </source>
</evidence>
<dbReference type="GO" id="GO:0032259">
    <property type="term" value="P:methylation"/>
    <property type="evidence" value="ECO:0007669"/>
    <property type="project" value="UniProtKB-KW"/>
</dbReference>
<evidence type="ECO:0000256" key="2">
    <source>
        <dbReference type="ARBA" id="ARBA00022603"/>
    </source>
</evidence>
<name>M6K9V2_LEPIR</name>
<dbReference type="SUPFAM" id="SSF53335">
    <property type="entry name" value="S-adenosyl-L-methionine-dependent methyltransferases"/>
    <property type="match status" value="1"/>
</dbReference>
<dbReference type="PANTHER" id="PTHR44942:SF4">
    <property type="entry name" value="METHYLTRANSFERASE TYPE 11 DOMAIN-CONTAINING PROTEIN"/>
    <property type="match status" value="1"/>
</dbReference>
<evidence type="ECO:0000259" key="4">
    <source>
        <dbReference type="Pfam" id="PF08241"/>
    </source>
</evidence>
<proteinExistence type="inferred from homology"/>
<keyword evidence="2 5" id="KW-0489">Methyltransferase</keyword>
<dbReference type="InterPro" id="IPR029063">
    <property type="entry name" value="SAM-dependent_MTases_sf"/>
</dbReference>
<feature type="domain" description="Methyltransferase type 11" evidence="4">
    <location>
        <begin position="43"/>
        <end position="131"/>
    </location>
</feature>
<dbReference type="EMBL" id="AHMZ02000132">
    <property type="protein sequence ID" value="EMN28555.1"/>
    <property type="molecule type" value="Genomic_DNA"/>
</dbReference>
<dbReference type="Gene3D" id="3.40.50.150">
    <property type="entry name" value="Vaccinia Virus protein VP39"/>
    <property type="match status" value="1"/>
</dbReference>
<organism evidence="5 6">
    <name type="scientific">Leptospira interrogans serovar Pyrogenes str. L0374</name>
    <dbReference type="NCBI Taxonomy" id="1049928"/>
    <lineage>
        <taxon>Bacteria</taxon>
        <taxon>Pseudomonadati</taxon>
        <taxon>Spirochaetota</taxon>
        <taxon>Spirochaetia</taxon>
        <taxon>Leptospirales</taxon>
        <taxon>Leptospiraceae</taxon>
        <taxon>Leptospira</taxon>
    </lineage>
</organism>
<dbReference type="CDD" id="cd02440">
    <property type="entry name" value="AdoMet_MTases"/>
    <property type="match status" value="1"/>
</dbReference>
<dbReference type="InterPro" id="IPR051052">
    <property type="entry name" value="Diverse_substrate_MTase"/>
</dbReference>
<dbReference type="GO" id="GO:0008757">
    <property type="term" value="F:S-adenosylmethionine-dependent methyltransferase activity"/>
    <property type="evidence" value="ECO:0007669"/>
    <property type="project" value="InterPro"/>
</dbReference>
<comment type="caution">
    <text evidence="5">The sequence shown here is derived from an EMBL/GenBank/DDBJ whole genome shotgun (WGS) entry which is preliminary data.</text>
</comment>
<dbReference type="PANTHER" id="PTHR44942">
    <property type="entry name" value="METHYLTRANSF_11 DOMAIN-CONTAINING PROTEIN"/>
    <property type="match status" value="1"/>
</dbReference>
<accession>M6K9V2</accession>